<feature type="domain" description="G-patch" evidence="10">
    <location>
        <begin position="572"/>
        <end position="615"/>
    </location>
</feature>
<gene>
    <name evidence="12" type="ORF">PENSUB_6914</name>
</gene>
<feature type="compositionally biased region" description="Basic and acidic residues" evidence="9">
    <location>
        <begin position="1"/>
        <end position="14"/>
    </location>
</feature>
<keyword evidence="5" id="KW-0963">Cytoplasm</keyword>
<dbReference type="SMART" id="SM00393">
    <property type="entry name" value="R3H"/>
    <property type="match status" value="1"/>
</dbReference>
<comment type="caution">
    <text evidence="12">The sequence shown here is derived from an EMBL/GenBank/DDBJ whole genome shotgun (WGS) entry which is preliminary data.</text>
</comment>
<evidence type="ECO:0000313" key="13">
    <source>
        <dbReference type="Proteomes" id="UP000186955"/>
    </source>
</evidence>
<dbReference type="GO" id="GO:0006397">
    <property type="term" value="P:mRNA processing"/>
    <property type="evidence" value="ECO:0007669"/>
    <property type="project" value="UniProtKB-KW"/>
</dbReference>
<dbReference type="Pfam" id="PF01424">
    <property type="entry name" value="R3H"/>
    <property type="match status" value="1"/>
</dbReference>
<feature type="domain" description="R3H" evidence="11">
    <location>
        <begin position="438"/>
        <end position="503"/>
    </location>
</feature>
<organism evidence="12 13">
    <name type="scientific">Penicillium subrubescens</name>
    <dbReference type="NCBI Taxonomy" id="1316194"/>
    <lineage>
        <taxon>Eukaryota</taxon>
        <taxon>Fungi</taxon>
        <taxon>Dikarya</taxon>
        <taxon>Ascomycota</taxon>
        <taxon>Pezizomycotina</taxon>
        <taxon>Eurotiomycetes</taxon>
        <taxon>Eurotiomycetidae</taxon>
        <taxon>Eurotiales</taxon>
        <taxon>Aspergillaceae</taxon>
        <taxon>Penicillium</taxon>
    </lineage>
</organism>
<dbReference type="GO" id="GO:0005634">
    <property type="term" value="C:nucleus"/>
    <property type="evidence" value="ECO:0007669"/>
    <property type="project" value="UniProtKB-SubCell"/>
</dbReference>
<evidence type="ECO:0000256" key="6">
    <source>
        <dbReference type="ARBA" id="ARBA00022664"/>
    </source>
</evidence>
<dbReference type="Pfam" id="PF01585">
    <property type="entry name" value="G-patch"/>
    <property type="match status" value="1"/>
</dbReference>
<dbReference type="GO" id="GO:0003676">
    <property type="term" value="F:nucleic acid binding"/>
    <property type="evidence" value="ECO:0007669"/>
    <property type="project" value="UniProtKB-UniRule"/>
</dbReference>
<reference evidence="12 13" key="1">
    <citation type="submission" date="2016-10" db="EMBL/GenBank/DDBJ databases">
        <title>Genome sequence of the ascomycete fungus Penicillium subrubescens.</title>
        <authorList>
            <person name="De Vries R.P."/>
            <person name="Peng M."/>
            <person name="Dilokpimol A."/>
            <person name="Hilden K."/>
            <person name="Makela M.R."/>
            <person name="Grigoriev I."/>
            <person name="Riley R."/>
            <person name="Granchi Z."/>
        </authorList>
    </citation>
    <scope>NUCLEOTIDE SEQUENCE [LARGE SCALE GENOMIC DNA]</scope>
    <source>
        <strain evidence="12 13">CBS 132785</strain>
    </source>
</reference>
<feature type="region of interest" description="Disordered" evidence="9">
    <location>
        <begin position="268"/>
        <end position="308"/>
    </location>
</feature>
<dbReference type="CDD" id="cd02646">
    <property type="entry name" value="R3H_G-patch"/>
    <property type="match status" value="1"/>
</dbReference>
<dbReference type="SMART" id="SM00443">
    <property type="entry name" value="G_patch"/>
    <property type="match status" value="1"/>
</dbReference>
<feature type="compositionally biased region" description="Acidic residues" evidence="9">
    <location>
        <begin position="39"/>
        <end position="48"/>
    </location>
</feature>
<proteinExistence type="inferred from homology"/>
<comment type="similarity">
    <text evidence="3">Belongs to the SQS1 family.</text>
</comment>
<dbReference type="InterPro" id="IPR036867">
    <property type="entry name" value="R3H_dom_sf"/>
</dbReference>
<evidence type="ECO:0000256" key="7">
    <source>
        <dbReference type="ARBA" id="ARBA00023187"/>
    </source>
</evidence>
<dbReference type="EMBL" id="MNBE01000622">
    <property type="protein sequence ID" value="OKP02842.1"/>
    <property type="molecule type" value="Genomic_DNA"/>
</dbReference>
<dbReference type="PROSITE" id="PS50174">
    <property type="entry name" value="G_PATCH"/>
    <property type="match status" value="1"/>
</dbReference>
<keyword evidence="6" id="KW-0507">mRNA processing</keyword>
<dbReference type="AlphaFoldDB" id="A0A1Q5TRJ1"/>
<feature type="region of interest" description="Disordered" evidence="9">
    <location>
        <begin position="1"/>
        <end position="116"/>
    </location>
</feature>
<keyword evidence="8" id="KW-0539">Nucleus</keyword>
<feature type="compositionally biased region" description="Acidic residues" evidence="9">
    <location>
        <begin position="272"/>
        <end position="308"/>
    </location>
</feature>
<dbReference type="Gene3D" id="3.30.1370.50">
    <property type="entry name" value="R3H-like domain"/>
    <property type="match status" value="1"/>
</dbReference>
<dbReference type="Proteomes" id="UP000186955">
    <property type="component" value="Unassembled WGS sequence"/>
</dbReference>
<feature type="region of interest" description="Disordered" evidence="9">
    <location>
        <begin position="138"/>
        <end position="186"/>
    </location>
</feature>
<dbReference type="InterPro" id="IPR001374">
    <property type="entry name" value="R3H_dom"/>
</dbReference>
<name>A0A1Q5TRJ1_9EURO</name>
<keyword evidence="7" id="KW-0508">mRNA splicing</keyword>
<dbReference type="PANTHER" id="PTHR14195">
    <property type="entry name" value="G PATCH DOMAIN CONTAINING PROTEIN 2"/>
    <property type="match status" value="1"/>
</dbReference>
<dbReference type="STRING" id="1316194.A0A1Q5TRJ1"/>
<protein>
    <recommendedName>
        <fullName evidence="4">Protein SQS1</fullName>
    </recommendedName>
</protein>
<accession>A0A1Q5TRJ1</accession>
<evidence type="ECO:0000256" key="5">
    <source>
        <dbReference type="ARBA" id="ARBA00022490"/>
    </source>
</evidence>
<sequence>MQQEARNTETHTRDWQSSTLRKNPVKFVKAGELQRSEFETVDQADQESEGQAGDDAKESSPAVVSPPEPTQENTEFGFFFDATPQSVTDTGLPDPIIRTQLSDLDDSSEDEVVFTGRKTGTRPIVIETSKEELRELLRAPQTVPLTKQHEPTVADAPARHNPRSEPSQNREQPHTQDTRRWTREDEDNMLADYIANMDTDYQEDIISHIQVELEGGIDVAQAAADSKSSAHGQDNADELLTQLDPTQPESVSKEAQVQNSIEVLSRMHLDTEPDQVPDSSDNDDDDDDDDDEDEDEDEEDVDLDSTDEFFVESDDEDLDTELLEDLAINYLADKKKGGRSGKVQFASATAFADALEADPYYGLDMMDFNRPSLQKKGKGKKPPALDMMFSDSDLEAHLHEVWQTDRKKKKARKQEREELRAQGLLGRSTGEADLKVKYSQGMNLEELITEIRSFLLSSNTTLALPAMTKHRRKTIHELANAMHLKSQSRGNGPSRFPILIKTSRTPAYTRKTISKVDDLLSGKKLNRRLYQSWGSDASKYTKSVKVKRGAAGGAVTYMDGDVVGGTAPEIGAGNKGRAMLEKMGWSSGTALGAINNKGILLPVAHVVKNSRTGLG</sequence>
<evidence type="ECO:0000256" key="2">
    <source>
        <dbReference type="ARBA" id="ARBA00004496"/>
    </source>
</evidence>
<feature type="compositionally biased region" description="Basic and acidic residues" evidence="9">
    <location>
        <begin position="171"/>
        <end position="183"/>
    </location>
</feature>
<feature type="compositionally biased region" description="Acidic residues" evidence="9">
    <location>
        <begin position="103"/>
        <end position="112"/>
    </location>
</feature>
<evidence type="ECO:0000256" key="4">
    <source>
        <dbReference type="ARBA" id="ARBA00018964"/>
    </source>
</evidence>
<evidence type="ECO:0000259" key="10">
    <source>
        <dbReference type="PROSITE" id="PS50174"/>
    </source>
</evidence>
<evidence type="ECO:0000313" key="12">
    <source>
        <dbReference type="EMBL" id="OKP02842.1"/>
    </source>
</evidence>
<dbReference type="InterPro" id="IPR000467">
    <property type="entry name" value="G_patch_dom"/>
</dbReference>
<keyword evidence="13" id="KW-1185">Reference proteome</keyword>
<comment type="subcellular location">
    <subcellularLocation>
        <location evidence="2">Cytoplasm</location>
    </subcellularLocation>
    <subcellularLocation>
        <location evidence="1">Nucleus</location>
    </subcellularLocation>
</comment>
<dbReference type="PROSITE" id="PS51061">
    <property type="entry name" value="R3H"/>
    <property type="match status" value="1"/>
</dbReference>
<dbReference type="GO" id="GO:0005737">
    <property type="term" value="C:cytoplasm"/>
    <property type="evidence" value="ECO:0007669"/>
    <property type="project" value="UniProtKB-SubCell"/>
</dbReference>
<dbReference type="GO" id="GO:0008380">
    <property type="term" value="P:RNA splicing"/>
    <property type="evidence" value="ECO:0007669"/>
    <property type="project" value="UniProtKB-KW"/>
</dbReference>
<dbReference type="SUPFAM" id="SSF82708">
    <property type="entry name" value="R3H domain"/>
    <property type="match status" value="1"/>
</dbReference>
<dbReference type="InterPro" id="IPR034082">
    <property type="entry name" value="R3H_G-patch"/>
</dbReference>
<evidence type="ECO:0000256" key="3">
    <source>
        <dbReference type="ARBA" id="ARBA00010306"/>
    </source>
</evidence>
<evidence type="ECO:0000256" key="8">
    <source>
        <dbReference type="ARBA" id="ARBA00023242"/>
    </source>
</evidence>
<evidence type="ECO:0000259" key="11">
    <source>
        <dbReference type="PROSITE" id="PS51061"/>
    </source>
</evidence>
<evidence type="ECO:0000256" key="1">
    <source>
        <dbReference type="ARBA" id="ARBA00004123"/>
    </source>
</evidence>
<evidence type="ECO:0000256" key="9">
    <source>
        <dbReference type="SAM" id="MobiDB-lite"/>
    </source>
</evidence>
<dbReference type="InterPro" id="IPR051189">
    <property type="entry name" value="Splicing_assoc_domain"/>
</dbReference>